<dbReference type="PANTHER" id="PTHR43861:SF1">
    <property type="entry name" value="TRANS-ACONITATE 2-METHYLTRANSFERASE"/>
    <property type="match status" value="1"/>
</dbReference>
<dbReference type="EMBL" id="FQWH01000003">
    <property type="protein sequence ID" value="SHG63858.1"/>
    <property type="molecule type" value="Genomic_DNA"/>
</dbReference>
<dbReference type="PANTHER" id="PTHR43861">
    <property type="entry name" value="TRANS-ACONITATE 2-METHYLTRANSFERASE-RELATED"/>
    <property type="match status" value="1"/>
</dbReference>
<evidence type="ECO:0000313" key="4">
    <source>
        <dbReference type="EMBL" id="SHG63858.1"/>
    </source>
</evidence>
<organism evidence="4 5">
    <name type="scientific">Flavobacterium johnsoniae</name>
    <name type="common">Cytophaga johnsonae</name>
    <dbReference type="NCBI Taxonomy" id="986"/>
    <lineage>
        <taxon>Bacteria</taxon>
        <taxon>Pseudomonadati</taxon>
        <taxon>Bacteroidota</taxon>
        <taxon>Flavobacteriia</taxon>
        <taxon>Flavobacteriales</taxon>
        <taxon>Flavobacteriaceae</taxon>
        <taxon>Flavobacterium</taxon>
    </lineage>
</organism>
<dbReference type="SUPFAM" id="SSF53335">
    <property type="entry name" value="S-adenosyl-L-methionine-dependent methyltransferases"/>
    <property type="match status" value="1"/>
</dbReference>
<dbReference type="Proteomes" id="UP000184112">
    <property type="component" value="Unassembled WGS sequence"/>
</dbReference>
<dbReference type="AlphaFoldDB" id="A0A1M5LFS7"/>
<keyword evidence="2 4" id="KW-0808">Transferase</keyword>
<reference evidence="4 5" key="1">
    <citation type="submission" date="2016-11" db="EMBL/GenBank/DDBJ databases">
        <authorList>
            <person name="Jaros S."/>
            <person name="Januszkiewicz K."/>
            <person name="Wedrychowicz H."/>
        </authorList>
    </citation>
    <scope>NUCLEOTIDE SEQUENCE [LARGE SCALE GENOMIC DNA]</scope>
    <source>
        <strain evidence="4 5">DSM 6792</strain>
    </source>
</reference>
<accession>A0A1M5LFS7</accession>
<proteinExistence type="predicted"/>
<protein>
    <submittedName>
        <fullName evidence="4">Methyltransferase domain-containing protein</fullName>
    </submittedName>
</protein>
<evidence type="ECO:0000259" key="3">
    <source>
        <dbReference type="Pfam" id="PF13649"/>
    </source>
</evidence>
<dbReference type="Pfam" id="PF13649">
    <property type="entry name" value="Methyltransf_25"/>
    <property type="match status" value="1"/>
</dbReference>
<evidence type="ECO:0000256" key="2">
    <source>
        <dbReference type="ARBA" id="ARBA00022679"/>
    </source>
</evidence>
<keyword evidence="1 4" id="KW-0489">Methyltransferase</keyword>
<dbReference type="RefSeq" id="WP_073409097.1">
    <property type="nucleotide sequence ID" value="NZ_FQWH01000003.1"/>
</dbReference>
<evidence type="ECO:0000256" key="1">
    <source>
        <dbReference type="ARBA" id="ARBA00022603"/>
    </source>
</evidence>
<dbReference type="Gene3D" id="3.40.50.150">
    <property type="entry name" value="Vaccinia Virus protein VP39"/>
    <property type="match status" value="1"/>
</dbReference>
<dbReference type="CDD" id="cd02440">
    <property type="entry name" value="AdoMet_MTases"/>
    <property type="match status" value="1"/>
</dbReference>
<feature type="domain" description="Methyltransferase" evidence="3">
    <location>
        <begin position="46"/>
        <end position="138"/>
    </location>
</feature>
<gene>
    <name evidence="4" type="ORF">SAMN05444388_103449</name>
</gene>
<evidence type="ECO:0000313" key="5">
    <source>
        <dbReference type="Proteomes" id="UP000184112"/>
    </source>
</evidence>
<dbReference type="InterPro" id="IPR041698">
    <property type="entry name" value="Methyltransf_25"/>
</dbReference>
<name>A0A1M5LFS7_FLAJO</name>
<dbReference type="GO" id="GO:0008168">
    <property type="term" value="F:methyltransferase activity"/>
    <property type="evidence" value="ECO:0007669"/>
    <property type="project" value="UniProtKB-KW"/>
</dbReference>
<dbReference type="GO" id="GO:0032259">
    <property type="term" value="P:methylation"/>
    <property type="evidence" value="ECO:0007669"/>
    <property type="project" value="UniProtKB-KW"/>
</dbReference>
<dbReference type="InterPro" id="IPR029063">
    <property type="entry name" value="SAM-dependent_MTases_sf"/>
</dbReference>
<sequence>MDRYKETFETWNKIASLYQDKFMDLDLYNDTYDFICSSIDTINPKILEIGCGPGNITKYLLSKRPDFDIFGIDIAPNMIELASKSNPKASFAVMDSRQIDEIKTKYDGIVCGFCLPYLSPSDSRKLISDCYNLLNENGLIYMSFVEGDPNKSDFQAGSSGDRIYFYFYTLDDLKTQFFENKFEEIQTFKVEYRKSETEVDIHTILTARKRHNITL</sequence>